<dbReference type="HOGENOM" id="CLU_966186_0_0_9"/>
<reference evidence="1 2" key="1">
    <citation type="submission" date="2011-02" db="EMBL/GenBank/DDBJ databases">
        <authorList>
            <person name="Stanhope M.J."/>
            <person name="Durkin A.S."/>
            <person name="Hostetler J."/>
            <person name="Kim M."/>
            <person name="Radune D."/>
            <person name="Singh I."/>
            <person name="Town C.D."/>
        </authorList>
    </citation>
    <scope>NUCLEOTIDE SEQUENCE [LARGE SCALE GENOMIC DNA]</scope>
    <source>
        <strain evidence="1 2">NCFD 2020</strain>
    </source>
</reference>
<evidence type="ECO:0000313" key="1">
    <source>
        <dbReference type="EMBL" id="EGE54898.1"/>
    </source>
</evidence>
<organism evidence="1 2">
    <name type="scientific">Streptococcus parauberis NCFD 2020</name>
    <dbReference type="NCBI Taxonomy" id="873447"/>
    <lineage>
        <taxon>Bacteria</taxon>
        <taxon>Bacillati</taxon>
        <taxon>Bacillota</taxon>
        <taxon>Bacilli</taxon>
        <taxon>Lactobacillales</taxon>
        <taxon>Streptococcaceae</taxon>
        <taxon>Streptococcus</taxon>
    </lineage>
</organism>
<comment type="caution">
    <text evidence="1">The sequence shown here is derived from an EMBL/GenBank/DDBJ whole genome shotgun (WGS) entry which is preliminary data.</text>
</comment>
<dbReference type="AlphaFoldDB" id="F1YXC1"/>
<sequence>MDIDTGTYPTPNEYYEGSLEAFRTKLKSLKIARLGVKVGSSQTSEYAAKSCFRLYNLPDKTHLNLSFEEETQQIISSRVPESKNFKASHYGYSYLYEELLAPDKPSYQIILGNNGIVYLVSDYKDGSKSTYKHAPEDMQNKYQELLKQEKPTDNGSQSKTESSNNEQIVPEGLVGTWEYTSPSQGYQALTYDAKGNANRVDDKGNKYTGVINPVEEISPGLYHFVELKGDNFSAAFPVLGMGGAGFEAEMGFKLNGDKLTYVQWIRPMNTTFNPSNDKLSELATFTRK</sequence>
<dbReference type="RefSeq" id="WP_003105707.1">
    <property type="nucleotide sequence ID" value="NZ_AEUT02000001.1"/>
</dbReference>
<name>F1YXC1_9STRE</name>
<dbReference type="GeneID" id="61421826"/>
<gene>
    <name evidence="1" type="ORF">SPB_1330</name>
</gene>
<protein>
    <submittedName>
        <fullName evidence="1">Conserved domain protein</fullName>
    </submittedName>
</protein>
<dbReference type="Proteomes" id="UP000003732">
    <property type="component" value="Unassembled WGS sequence"/>
</dbReference>
<accession>F1YXC1</accession>
<proteinExistence type="predicted"/>
<evidence type="ECO:0000313" key="2">
    <source>
        <dbReference type="Proteomes" id="UP000003732"/>
    </source>
</evidence>
<dbReference type="EMBL" id="AEUT02000001">
    <property type="protein sequence ID" value="EGE54898.1"/>
    <property type="molecule type" value="Genomic_DNA"/>
</dbReference>